<dbReference type="InterPro" id="IPR001878">
    <property type="entry name" value="Znf_CCHC"/>
</dbReference>
<evidence type="ECO:0000256" key="1">
    <source>
        <dbReference type="PROSITE-ProRule" id="PRU00047"/>
    </source>
</evidence>
<keyword evidence="1" id="KW-0862">Zinc</keyword>
<dbReference type="Pfam" id="PF00098">
    <property type="entry name" value="zf-CCHC"/>
    <property type="match status" value="1"/>
</dbReference>
<dbReference type="SUPFAM" id="SSF57756">
    <property type="entry name" value="Retrovirus zinc finger-like domains"/>
    <property type="match status" value="1"/>
</dbReference>
<dbReference type="Proteomes" id="UP000663887">
    <property type="component" value="Unassembled WGS sequence"/>
</dbReference>
<reference evidence="3" key="1">
    <citation type="submission" date="2021-02" db="EMBL/GenBank/DDBJ databases">
        <authorList>
            <person name="Nowell W R."/>
        </authorList>
    </citation>
    <scope>NUCLEOTIDE SEQUENCE</scope>
</reference>
<protein>
    <recommendedName>
        <fullName evidence="2">CCHC-type domain-containing protein</fullName>
    </recommendedName>
</protein>
<dbReference type="GO" id="GO:0008270">
    <property type="term" value="F:zinc ion binding"/>
    <property type="evidence" value="ECO:0007669"/>
    <property type="project" value="UniProtKB-KW"/>
</dbReference>
<dbReference type="InterPro" id="IPR036875">
    <property type="entry name" value="Znf_CCHC_sf"/>
</dbReference>
<evidence type="ECO:0000259" key="2">
    <source>
        <dbReference type="PROSITE" id="PS50158"/>
    </source>
</evidence>
<proteinExistence type="predicted"/>
<dbReference type="AlphaFoldDB" id="A0A816PVP4"/>
<dbReference type="SMART" id="SM00343">
    <property type="entry name" value="ZnF_C2HC"/>
    <property type="match status" value="3"/>
</dbReference>
<keyword evidence="1" id="KW-0479">Metal-binding</keyword>
<keyword evidence="1" id="KW-0863">Zinc-finger</keyword>
<dbReference type="Gene3D" id="4.10.60.10">
    <property type="entry name" value="Zinc finger, CCHC-type"/>
    <property type="match status" value="1"/>
</dbReference>
<evidence type="ECO:0000313" key="4">
    <source>
        <dbReference type="Proteomes" id="UP000663887"/>
    </source>
</evidence>
<sequence length="420" mass="46366">MAPPPTEMTPAECLAKLTEAMATMATMSQSMMQMVNAREVKDIKFKAPEPTIYNIDDIRPFPEFVTAFEAYCSLQYGQANKDAWSPILGKFLGGEVKIAYEGIEGGNMKFAALITTLSEQFADTKQREAGYRFDFANLILKEGESMKTLASRVEKLTRKAHVGFGEAELVHTMKLKFISVLPEAVQEKMESHMIDIDLGDLTFSKIVQIADRFSQRILKKYGLEVTTKVAPVVVDSVVQEVEVAAAISLRPNAGNAGVNNLQCSHCKRMGHKIDTCWLLHPNLKPMRNENRGQASFNQSGQLQLGQRMDNRRCFACNQVGHLANACPQRSQNNFGIRPRFNAPGAVSFNAPRAVAFNVPRTVQVAGVLNSARHCDGCGATGRNFHFWKDCPVVQEAAQANMVVVNNAQLAIDNSAFNLNC</sequence>
<dbReference type="EMBL" id="CAJNRG010003010">
    <property type="protein sequence ID" value="CAF2052909.1"/>
    <property type="molecule type" value="Genomic_DNA"/>
</dbReference>
<evidence type="ECO:0000313" key="3">
    <source>
        <dbReference type="EMBL" id="CAF2052909.1"/>
    </source>
</evidence>
<dbReference type="GO" id="GO:0003676">
    <property type="term" value="F:nucleic acid binding"/>
    <property type="evidence" value="ECO:0007669"/>
    <property type="project" value="InterPro"/>
</dbReference>
<organism evidence="3 4">
    <name type="scientific">Rotaria magnacalcarata</name>
    <dbReference type="NCBI Taxonomy" id="392030"/>
    <lineage>
        <taxon>Eukaryota</taxon>
        <taxon>Metazoa</taxon>
        <taxon>Spiralia</taxon>
        <taxon>Gnathifera</taxon>
        <taxon>Rotifera</taxon>
        <taxon>Eurotatoria</taxon>
        <taxon>Bdelloidea</taxon>
        <taxon>Philodinida</taxon>
        <taxon>Philodinidae</taxon>
        <taxon>Rotaria</taxon>
    </lineage>
</organism>
<comment type="caution">
    <text evidence="3">The sequence shown here is derived from an EMBL/GenBank/DDBJ whole genome shotgun (WGS) entry which is preliminary data.</text>
</comment>
<accession>A0A816PVP4</accession>
<feature type="domain" description="CCHC-type" evidence="2">
    <location>
        <begin position="311"/>
        <end position="328"/>
    </location>
</feature>
<name>A0A816PVP4_9BILA</name>
<gene>
    <name evidence="3" type="ORF">XDN619_LOCUS8934</name>
</gene>
<dbReference type="PROSITE" id="PS50158">
    <property type="entry name" value="ZF_CCHC"/>
    <property type="match status" value="1"/>
</dbReference>